<proteinExistence type="predicted"/>
<dbReference type="Pfam" id="PF00581">
    <property type="entry name" value="Rhodanese"/>
    <property type="match status" value="1"/>
</dbReference>
<dbReference type="GO" id="GO:0005739">
    <property type="term" value="C:mitochondrion"/>
    <property type="evidence" value="ECO:0007669"/>
    <property type="project" value="TreeGrafter"/>
</dbReference>
<dbReference type="PANTHER" id="PTHR44086">
    <property type="entry name" value="THIOSULFATE SULFURTRANSFERASE RDL2, MITOCHONDRIAL-RELATED"/>
    <property type="match status" value="1"/>
</dbReference>
<reference evidence="2 3" key="1">
    <citation type="submission" date="2018-11" db="EMBL/GenBank/DDBJ databases">
        <title>Genome sequence of Saitozyma podzolica DSM 27192.</title>
        <authorList>
            <person name="Aliyu H."/>
            <person name="Gorte O."/>
            <person name="Ochsenreither K."/>
        </authorList>
    </citation>
    <scope>NUCLEOTIDE SEQUENCE [LARGE SCALE GENOMIC DNA]</scope>
    <source>
        <strain evidence="2 3">DSM 27192</strain>
    </source>
</reference>
<evidence type="ECO:0000259" key="1">
    <source>
        <dbReference type="PROSITE" id="PS50206"/>
    </source>
</evidence>
<accession>A0A427XXT5</accession>
<dbReference type="Proteomes" id="UP000279259">
    <property type="component" value="Unassembled WGS sequence"/>
</dbReference>
<dbReference type="AlphaFoldDB" id="A0A427XXT5"/>
<protein>
    <recommendedName>
        <fullName evidence="1">Rhodanese domain-containing protein</fullName>
    </recommendedName>
</protein>
<name>A0A427XXT5_9TREE</name>
<dbReference type="OrthoDB" id="566238at2759"/>
<evidence type="ECO:0000313" key="3">
    <source>
        <dbReference type="Proteomes" id="UP000279259"/>
    </source>
</evidence>
<dbReference type="SUPFAM" id="SSF52821">
    <property type="entry name" value="Rhodanese/Cell cycle control phosphatase"/>
    <property type="match status" value="1"/>
</dbReference>
<sequence>MSVARSALRPLIARADPRSGLARTIVSLPRQAAAVPIVASRAAISPLAPTAGVRWKSEAVPKRNAWAKEPIVLYEELKPITQQPSDNILLVDVREPDEVALGSIPSSVCLPLSQLRDALDSNYNAGEFQKNFAFPKPLPSQNIIFFGCSGKRSATACEWAGEKGYPNVRNYVGSWLDWTKREKVNESEDD</sequence>
<dbReference type="Gene3D" id="3.40.250.10">
    <property type="entry name" value="Rhodanese-like domain"/>
    <property type="match status" value="1"/>
</dbReference>
<comment type="caution">
    <text evidence="2">The sequence shown here is derived from an EMBL/GenBank/DDBJ whole genome shotgun (WGS) entry which is preliminary data.</text>
</comment>
<dbReference type="STRING" id="1890683.A0A427XXT5"/>
<organism evidence="2 3">
    <name type="scientific">Saitozyma podzolica</name>
    <dbReference type="NCBI Taxonomy" id="1890683"/>
    <lineage>
        <taxon>Eukaryota</taxon>
        <taxon>Fungi</taxon>
        <taxon>Dikarya</taxon>
        <taxon>Basidiomycota</taxon>
        <taxon>Agaricomycotina</taxon>
        <taxon>Tremellomycetes</taxon>
        <taxon>Tremellales</taxon>
        <taxon>Trimorphomycetaceae</taxon>
        <taxon>Saitozyma</taxon>
    </lineage>
</organism>
<keyword evidence="3" id="KW-1185">Reference proteome</keyword>
<dbReference type="SMART" id="SM00450">
    <property type="entry name" value="RHOD"/>
    <property type="match status" value="1"/>
</dbReference>
<dbReference type="InterPro" id="IPR001763">
    <property type="entry name" value="Rhodanese-like_dom"/>
</dbReference>
<dbReference type="GO" id="GO:0004792">
    <property type="term" value="F:thiosulfate-cyanide sulfurtransferase activity"/>
    <property type="evidence" value="ECO:0007669"/>
    <property type="project" value="TreeGrafter"/>
</dbReference>
<gene>
    <name evidence="2" type="ORF">EHS25_005608</name>
</gene>
<feature type="domain" description="Rhodanese" evidence="1">
    <location>
        <begin position="84"/>
        <end position="187"/>
    </location>
</feature>
<dbReference type="PROSITE" id="PS50206">
    <property type="entry name" value="RHODANESE_3"/>
    <property type="match status" value="1"/>
</dbReference>
<dbReference type="InterPro" id="IPR036873">
    <property type="entry name" value="Rhodanese-like_dom_sf"/>
</dbReference>
<dbReference type="PANTHER" id="PTHR44086:SF10">
    <property type="entry name" value="THIOSULFATE SULFURTRANSFERASE_RHODANESE-LIKE DOMAIN-CONTAINING PROTEIN 3"/>
    <property type="match status" value="1"/>
</dbReference>
<evidence type="ECO:0000313" key="2">
    <source>
        <dbReference type="EMBL" id="RSH83704.1"/>
    </source>
</evidence>
<dbReference type="EMBL" id="RSCD01000024">
    <property type="protein sequence ID" value="RSH83704.1"/>
    <property type="molecule type" value="Genomic_DNA"/>
</dbReference>